<dbReference type="GO" id="GO:0005840">
    <property type="term" value="C:ribosome"/>
    <property type="evidence" value="ECO:0007669"/>
    <property type="project" value="UniProtKB-KW"/>
</dbReference>
<keyword evidence="1" id="KW-0496">Mitochondrion</keyword>
<dbReference type="AlphaFoldDB" id="A0A2I6SRZ4"/>
<geneLocation type="mitochondrion" evidence="1"/>
<proteinExistence type="predicted"/>
<dbReference type="EMBL" id="MF496657">
    <property type="protein sequence ID" value="AUO29169.1"/>
    <property type="molecule type" value="Genomic_DNA"/>
</dbReference>
<organism evidence="1">
    <name type="scientific">Vannella simplex</name>
    <dbReference type="NCBI Taxonomy" id="197532"/>
    <lineage>
        <taxon>Eukaryota</taxon>
        <taxon>Amoebozoa</taxon>
        <taxon>Discosea</taxon>
        <taxon>Flabellinia</taxon>
        <taxon>Vannellidae</taxon>
        <taxon>Vannella</taxon>
    </lineage>
</organism>
<accession>A0A2I6SRZ4</accession>
<reference evidence="1" key="1">
    <citation type="submission" date="2017-07" db="EMBL/GenBank/DDBJ databases">
        <title>The complete mitochondrial genome of Vannella simplex (Amoebozoa, Discosea, Vannellida).</title>
        <authorList>
            <person name="Bondarenko N."/>
            <person name="Nassonova E."/>
            <person name="Mijanovic O."/>
            <person name="Glotova A."/>
            <person name="Kamyshatskaya O."/>
            <person name="Kudryavtsev A."/>
            <person name="Masharsky A."/>
            <person name="Polev D."/>
            <person name="Smirnov A."/>
        </authorList>
    </citation>
    <scope>NUCLEOTIDE SEQUENCE</scope>
</reference>
<sequence>MLKKVKVANRPSFLKRMIKIITKPKIEIRVGMRTRLKMTWRERYYFWRPSIRKIFFLLLFIFIFYIYLGDMAEHGTIFNIYGEYKVLIAIEKEFDDYMKAMMKEFEEFL</sequence>
<keyword evidence="1" id="KW-0689">Ribosomal protein</keyword>
<protein>
    <submittedName>
        <fullName evidence="1">Ribosomal protein S14</fullName>
    </submittedName>
</protein>
<evidence type="ECO:0000313" key="1">
    <source>
        <dbReference type="EMBL" id="AUO29169.1"/>
    </source>
</evidence>
<keyword evidence="1" id="KW-0687">Ribonucleoprotein</keyword>
<name>A0A2I6SRZ4_9EUKA</name>
<gene>
    <name evidence="1" type="primary">rps14</name>
</gene>